<feature type="signal peptide" evidence="1">
    <location>
        <begin position="1"/>
        <end position="21"/>
    </location>
</feature>
<dbReference type="STRING" id="512763.DC20_06120"/>
<evidence type="ECO:0000256" key="1">
    <source>
        <dbReference type="SAM" id="SignalP"/>
    </source>
</evidence>
<dbReference type="PATRIC" id="fig|512763.3.peg.1353"/>
<sequence length="479" mass="54196">MLRRRFLFFFLFVVGLFSHMACQKSTTLTDTTGNEAKVAAPPLPELQLSTITLPVSIPVKVLEDRLNQELTGVLYQDNNLEDDELMVKVTKLGAINLRTEFSKLYMEVPLRIWAKGRWQWNACELCKKIQKTEETEFEVTVRTESRMQILPGYTLKSYTTGDFSWGARKPTLSLGPLNINLAPFIESRLKAQLNPMLLLLDQELQKRIPLQTYLGQAWQQLQAPVQLSTQYNTWLSIVPQAVRLAPLELQQDQLSLQIGIDAFVNVVSGQKPALAKAATLPNFIPSRNLPPQAQLNVASDISYEYLTQVLQQEVKNKSFSFEEGRHQLTVHDVALSGKGTQLLLNLNVSGATKAAFLTKKFQGNVRLQATPYYDAASQSIKVRELEYTIQTRDQLVNTAQWLLQNRFRAQMEKEMTFPVKAQLANIRTSLNQGLKENYLQDKVLLQGANFSLEPDTLYVTPSGVRTHFLASGKLTLSFQ</sequence>
<evidence type="ECO:0000313" key="3">
    <source>
        <dbReference type="Proteomes" id="UP000061382"/>
    </source>
</evidence>
<dbReference type="Proteomes" id="UP000061382">
    <property type="component" value="Chromosome"/>
</dbReference>
<organism evidence="2 3">
    <name type="scientific">Rufibacter tibetensis</name>
    <dbReference type="NCBI Taxonomy" id="512763"/>
    <lineage>
        <taxon>Bacteria</taxon>
        <taxon>Pseudomonadati</taxon>
        <taxon>Bacteroidota</taxon>
        <taxon>Cytophagia</taxon>
        <taxon>Cytophagales</taxon>
        <taxon>Hymenobacteraceae</taxon>
        <taxon>Rufibacter</taxon>
    </lineage>
</organism>
<dbReference type="InterPro" id="IPR025515">
    <property type="entry name" value="DUF4403"/>
</dbReference>
<protein>
    <recommendedName>
        <fullName evidence="4">DUF4403 domain-containing protein</fullName>
    </recommendedName>
</protein>
<reference evidence="2 3" key="1">
    <citation type="submission" date="2015-08" db="EMBL/GenBank/DDBJ databases">
        <title>Complete genome sequence of Rufibacter tibetensis strain 1351t, a radiation-resistant bacterium from tibet plateau.</title>
        <authorList>
            <person name="Dai J."/>
        </authorList>
    </citation>
    <scope>NUCLEOTIDE SEQUENCE [LARGE SCALE GENOMIC DNA]</scope>
    <source>
        <strain evidence="2 3">1351</strain>
    </source>
</reference>
<keyword evidence="1" id="KW-0732">Signal</keyword>
<dbReference type="Pfam" id="PF14356">
    <property type="entry name" value="DUF4403"/>
    <property type="match status" value="1"/>
</dbReference>
<accession>A0A0P0CHC3</accession>
<feature type="chain" id="PRO_5006042592" description="DUF4403 domain-containing protein" evidence="1">
    <location>
        <begin position="22"/>
        <end position="479"/>
    </location>
</feature>
<dbReference type="AlphaFoldDB" id="A0A0P0CHC3"/>
<keyword evidence="3" id="KW-1185">Reference proteome</keyword>
<dbReference type="KEGG" id="rti:DC20_06120"/>
<evidence type="ECO:0008006" key="4">
    <source>
        <dbReference type="Google" id="ProtNLM"/>
    </source>
</evidence>
<evidence type="ECO:0000313" key="2">
    <source>
        <dbReference type="EMBL" id="ALI98619.1"/>
    </source>
</evidence>
<name>A0A0P0CHC3_9BACT</name>
<proteinExistence type="predicted"/>
<dbReference type="EMBL" id="CP012643">
    <property type="protein sequence ID" value="ALI98619.1"/>
    <property type="molecule type" value="Genomic_DNA"/>
</dbReference>
<gene>
    <name evidence="2" type="ORF">DC20_06120</name>
</gene>
<dbReference type="OrthoDB" id="617059at2"/>